<dbReference type="SUPFAM" id="SSF55073">
    <property type="entry name" value="Nucleotide cyclase"/>
    <property type="match status" value="1"/>
</dbReference>
<dbReference type="NCBIfam" id="TIGR00254">
    <property type="entry name" value="GGDEF"/>
    <property type="match status" value="1"/>
</dbReference>
<evidence type="ECO:0000313" key="6">
    <source>
        <dbReference type="Proteomes" id="UP000321485"/>
    </source>
</evidence>
<proteinExistence type="predicted"/>
<evidence type="ECO:0000313" key="5">
    <source>
        <dbReference type="EMBL" id="TWG35795.1"/>
    </source>
</evidence>
<keyword evidence="3" id="KW-0812">Transmembrane</keyword>
<feature type="transmembrane region" description="Helical" evidence="3">
    <location>
        <begin position="137"/>
        <end position="154"/>
    </location>
</feature>
<dbReference type="GeneID" id="51112410"/>
<reference evidence="5 6" key="1">
    <citation type="journal article" date="2015" name="Stand. Genomic Sci.">
        <title>Genomic Encyclopedia of Bacterial and Archaeal Type Strains, Phase III: the genomes of soil and plant-associated and newly described type strains.</title>
        <authorList>
            <person name="Whitman W.B."/>
            <person name="Woyke T."/>
            <person name="Klenk H.P."/>
            <person name="Zhou Y."/>
            <person name="Lilburn T.G."/>
            <person name="Beck B.J."/>
            <person name="De Vos P."/>
            <person name="Vandamme P."/>
            <person name="Eisen J.A."/>
            <person name="Garrity G."/>
            <person name="Hugenholtz P."/>
            <person name="Kyrpides N.C."/>
        </authorList>
    </citation>
    <scope>NUCLEOTIDE SEQUENCE [LARGE SCALE GENOMIC DNA]</scope>
    <source>
        <strain evidence="5 6">DSM 64</strain>
    </source>
</reference>
<dbReference type="InterPro" id="IPR000160">
    <property type="entry name" value="GGDEF_dom"/>
</dbReference>
<organism evidence="5 6">
    <name type="scientific">Acidovorax delafieldii</name>
    <name type="common">Pseudomonas delafieldii</name>
    <dbReference type="NCBI Taxonomy" id="47920"/>
    <lineage>
        <taxon>Bacteria</taxon>
        <taxon>Pseudomonadati</taxon>
        <taxon>Pseudomonadota</taxon>
        <taxon>Betaproteobacteria</taxon>
        <taxon>Burkholderiales</taxon>
        <taxon>Comamonadaceae</taxon>
        <taxon>Acidovorax</taxon>
    </lineage>
</organism>
<protein>
    <recommendedName>
        <fullName evidence="1">diguanylate cyclase</fullName>
        <ecNumber evidence="1">2.7.7.65</ecNumber>
    </recommendedName>
</protein>
<keyword evidence="3" id="KW-1133">Transmembrane helix</keyword>
<accession>A0A561XI43</accession>
<feature type="transmembrane region" description="Helical" evidence="3">
    <location>
        <begin position="191"/>
        <end position="209"/>
    </location>
</feature>
<dbReference type="EC" id="2.7.7.65" evidence="1"/>
<dbReference type="Gene3D" id="3.30.70.270">
    <property type="match status" value="1"/>
</dbReference>
<dbReference type="InterPro" id="IPR029787">
    <property type="entry name" value="Nucleotide_cyclase"/>
</dbReference>
<gene>
    <name evidence="5" type="ORF">ATF69_3361</name>
</gene>
<dbReference type="InterPro" id="IPR043128">
    <property type="entry name" value="Rev_trsase/Diguanyl_cyclase"/>
</dbReference>
<dbReference type="InterPro" id="IPR050469">
    <property type="entry name" value="Diguanylate_Cyclase"/>
</dbReference>
<dbReference type="Pfam" id="PF00990">
    <property type="entry name" value="GGDEF"/>
    <property type="match status" value="1"/>
</dbReference>
<dbReference type="CDD" id="cd01949">
    <property type="entry name" value="GGDEF"/>
    <property type="match status" value="1"/>
</dbReference>
<feature type="transmembrane region" description="Helical" evidence="3">
    <location>
        <begin position="112"/>
        <end position="131"/>
    </location>
</feature>
<comment type="catalytic activity">
    <reaction evidence="2">
        <text>2 GTP = 3',3'-c-di-GMP + 2 diphosphate</text>
        <dbReference type="Rhea" id="RHEA:24898"/>
        <dbReference type="ChEBI" id="CHEBI:33019"/>
        <dbReference type="ChEBI" id="CHEBI:37565"/>
        <dbReference type="ChEBI" id="CHEBI:58805"/>
        <dbReference type="EC" id="2.7.7.65"/>
    </reaction>
</comment>
<evidence type="ECO:0000259" key="4">
    <source>
        <dbReference type="PROSITE" id="PS50887"/>
    </source>
</evidence>
<evidence type="ECO:0000256" key="1">
    <source>
        <dbReference type="ARBA" id="ARBA00012528"/>
    </source>
</evidence>
<dbReference type="GO" id="GO:0052621">
    <property type="term" value="F:diguanylate cyclase activity"/>
    <property type="evidence" value="ECO:0007669"/>
    <property type="project" value="UniProtKB-EC"/>
</dbReference>
<sequence>MLFGRKNLFLATDAFPLTDAVLEFDDSSSVAVRPGRRALDGFGPRGERSAQSKWWAVAGLIGLYALALLGFYALGVVGVQVLWVLAGLTTAGFAVFGASFRLGLHHKLRLRHLKLGIVVASICGMLGLFYLEPVTQILLAPFMFVAVAYGIFTVPRRTLLVLTAGVLCAYAAVAAAHYAEQGNDALLRLELMHLLALAVSVPAFIVLMGRVQRLYRSLYQASRKIKNIQEDAQRDTLLGCFNRRYILAALEEQKQLADESGIPLCLAVLDIDHFKRINDELGHLGGDEVLRTFARIAQQGVRGGDVFGRYGGEEFLLIFPATSLLPSLNTCERIRAQVESHAWTGLLKGRVTVSIGVTQYVLGESVLEFFSRADTAMYMAKEGGRNQVVVEEPIAKGDSQLSDLSVPSSHAFL</sequence>
<feature type="transmembrane region" description="Helical" evidence="3">
    <location>
        <begin position="54"/>
        <end position="75"/>
    </location>
</feature>
<dbReference type="EMBL" id="VJWE01000015">
    <property type="protein sequence ID" value="TWG35795.1"/>
    <property type="molecule type" value="Genomic_DNA"/>
</dbReference>
<dbReference type="AlphaFoldDB" id="A0A561XI43"/>
<dbReference type="PANTHER" id="PTHR45138">
    <property type="entry name" value="REGULATORY COMPONENTS OF SENSORY TRANSDUCTION SYSTEM"/>
    <property type="match status" value="1"/>
</dbReference>
<dbReference type="FunFam" id="3.30.70.270:FF:000001">
    <property type="entry name" value="Diguanylate cyclase domain protein"/>
    <property type="match status" value="1"/>
</dbReference>
<dbReference type="Proteomes" id="UP000321485">
    <property type="component" value="Unassembled WGS sequence"/>
</dbReference>
<dbReference type="PANTHER" id="PTHR45138:SF9">
    <property type="entry name" value="DIGUANYLATE CYCLASE DGCM-RELATED"/>
    <property type="match status" value="1"/>
</dbReference>
<evidence type="ECO:0000256" key="2">
    <source>
        <dbReference type="ARBA" id="ARBA00034247"/>
    </source>
</evidence>
<dbReference type="PROSITE" id="PS50887">
    <property type="entry name" value="GGDEF"/>
    <property type="match status" value="1"/>
</dbReference>
<keyword evidence="3" id="KW-0472">Membrane</keyword>
<feature type="transmembrane region" description="Helical" evidence="3">
    <location>
        <begin position="159"/>
        <end position="179"/>
    </location>
</feature>
<feature type="transmembrane region" description="Helical" evidence="3">
    <location>
        <begin position="81"/>
        <end position="100"/>
    </location>
</feature>
<feature type="domain" description="GGDEF" evidence="4">
    <location>
        <begin position="262"/>
        <end position="393"/>
    </location>
</feature>
<dbReference type="RefSeq" id="WP_146871677.1">
    <property type="nucleotide sequence ID" value="NZ_VJWE01000015.1"/>
</dbReference>
<name>A0A561XI43_ACIDE</name>
<evidence type="ECO:0000256" key="3">
    <source>
        <dbReference type="SAM" id="Phobius"/>
    </source>
</evidence>
<comment type="caution">
    <text evidence="5">The sequence shown here is derived from an EMBL/GenBank/DDBJ whole genome shotgun (WGS) entry which is preliminary data.</text>
</comment>
<dbReference type="SMART" id="SM00267">
    <property type="entry name" value="GGDEF"/>
    <property type="match status" value="1"/>
</dbReference>